<comment type="caution">
    <text evidence="1">The sequence shown here is derived from an EMBL/GenBank/DDBJ whole genome shotgun (WGS) entry which is preliminary data.</text>
</comment>
<dbReference type="AlphaFoldDB" id="A0A0F9BFQ3"/>
<name>A0A0F9BFQ3_9ZZZZ</name>
<protein>
    <submittedName>
        <fullName evidence="1">Uncharacterized protein</fullName>
    </submittedName>
</protein>
<dbReference type="EMBL" id="LAZR01052310">
    <property type="protein sequence ID" value="KKK83251.1"/>
    <property type="molecule type" value="Genomic_DNA"/>
</dbReference>
<reference evidence="1" key="1">
    <citation type="journal article" date="2015" name="Nature">
        <title>Complex archaea that bridge the gap between prokaryotes and eukaryotes.</title>
        <authorList>
            <person name="Spang A."/>
            <person name="Saw J.H."/>
            <person name="Jorgensen S.L."/>
            <person name="Zaremba-Niedzwiedzka K."/>
            <person name="Martijn J."/>
            <person name="Lind A.E."/>
            <person name="van Eijk R."/>
            <person name="Schleper C."/>
            <person name="Guy L."/>
            <person name="Ettema T.J."/>
        </authorList>
    </citation>
    <scope>NUCLEOTIDE SEQUENCE</scope>
</reference>
<evidence type="ECO:0000313" key="1">
    <source>
        <dbReference type="EMBL" id="KKK83251.1"/>
    </source>
</evidence>
<proteinExistence type="predicted"/>
<gene>
    <name evidence="1" type="ORF">LCGC14_2795260</name>
</gene>
<accession>A0A0F9BFQ3</accession>
<sequence>MVTVNIDPEGLGNLNRRLSTGGVKARISMNEGLRAIGRLTVPVLKQNTPTGVSRRLRNTTRFQVLQTGLDQRLEVRQGARSGEGFFYGRVARGGRRAGAKRPPASALETWVQKKLGVPASRSRLVNWPSSSSTRWPIAQSSNMFSV</sequence>
<organism evidence="1">
    <name type="scientific">marine sediment metagenome</name>
    <dbReference type="NCBI Taxonomy" id="412755"/>
    <lineage>
        <taxon>unclassified sequences</taxon>
        <taxon>metagenomes</taxon>
        <taxon>ecological metagenomes</taxon>
    </lineage>
</organism>